<dbReference type="AlphaFoldDB" id="A0A4C1ZH49"/>
<organism evidence="1 2">
    <name type="scientific">Eumeta variegata</name>
    <name type="common">Bagworm moth</name>
    <name type="synonym">Eumeta japonica</name>
    <dbReference type="NCBI Taxonomy" id="151549"/>
    <lineage>
        <taxon>Eukaryota</taxon>
        <taxon>Metazoa</taxon>
        <taxon>Ecdysozoa</taxon>
        <taxon>Arthropoda</taxon>
        <taxon>Hexapoda</taxon>
        <taxon>Insecta</taxon>
        <taxon>Pterygota</taxon>
        <taxon>Neoptera</taxon>
        <taxon>Endopterygota</taxon>
        <taxon>Lepidoptera</taxon>
        <taxon>Glossata</taxon>
        <taxon>Ditrysia</taxon>
        <taxon>Tineoidea</taxon>
        <taxon>Psychidae</taxon>
        <taxon>Oiketicinae</taxon>
        <taxon>Eumeta</taxon>
    </lineage>
</organism>
<protein>
    <submittedName>
        <fullName evidence="1">Uncharacterized protein</fullName>
    </submittedName>
</protein>
<name>A0A4C1ZH49_EUMVA</name>
<reference evidence="1 2" key="1">
    <citation type="journal article" date="2019" name="Commun. Biol.">
        <title>The bagworm genome reveals a unique fibroin gene that provides high tensile strength.</title>
        <authorList>
            <person name="Kono N."/>
            <person name="Nakamura H."/>
            <person name="Ohtoshi R."/>
            <person name="Tomita M."/>
            <person name="Numata K."/>
            <person name="Arakawa K."/>
        </authorList>
    </citation>
    <scope>NUCLEOTIDE SEQUENCE [LARGE SCALE GENOMIC DNA]</scope>
</reference>
<evidence type="ECO:0000313" key="1">
    <source>
        <dbReference type="EMBL" id="GBP87150.1"/>
    </source>
</evidence>
<comment type="caution">
    <text evidence="1">The sequence shown here is derived from an EMBL/GenBank/DDBJ whole genome shotgun (WGS) entry which is preliminary data.</text>
</comment>
<keyword evidence="2" id="KW-1185">Reference proteome</keyword>
<accession>A0A4C1ZH49</accession>
<sequence>MMVWIYKPLYTLAFIGGVAIKHTPARLREMKRTANGTISGGDAPVHKSAVPLKTIGKKFVYHPISSSYAPDTTKVFMYKKEEISFFTRSIQGKNPSAST</sequence>
<dbReference type="Proteomes" id="UP000299102">
    <property type="component" value="Unassembled WGS sequence"/>
</dbReference>
<gene>
    <name evidence="1" type="ORF">EVAR_102333_1</name>
</gene>
<evidence type="ECO:0000313" key="2">
    <source>
        <dbReference type="Proteomes" id="UP000299102"/>
    </source>
</evidence>
<dbReference type="EMBL" id="BGZK01001838">
    <property type="protein sequence ID" value="GBP87150.1"/>
    <property type="molecule type" value="Genomic_DNA"/>
</dbReference>
<proteinExistence type="predicted"/>